<keyword evidence="1" id="KW-0695">RNA-directed DNA polymerase</keyword>
<comment type="caution">
    <text evidence="1">The sequence shown here is derived from an EMBL/GenBank/DDBJ whole genome shotgun (WGS) entry which is preliminary data.</text>
</comment>
<sequence>MWTVDQTGFKSKTPQRTLCTLTQSREIIIGYMQPESSGTRFVGLLETTKELLVLAESLEVALHPFYIPGHYNAIADSLLRGNLLPDWHSKKEITILQQVVGDLFNGSPSLGEAIFESRPKTESLKRHRFKYVISGIT</sequence>
<gene>
    <name evidence="1" type="ORF">OBRU01_23744</name>
</gene>
<dbReference type="AlphaFoldDB" id="A0A0L7KLX2"/>
<evidence type="ECO:0000313" key="1">
    <source>
        <dbReference type="EMBL" id="KOB64303.1"/>
    </source>
</evidence>
<evidence type="ECO:0000313" key="2">
    <source>
        <dbReference type="Proteomes" id="UP000037510"/>
    </source>
</evidence>
<keyword evidence="2" id="KW-1185">Reference proteome</keyword>
<dbReference type="GO" id="GO:0032259">
    <property type="term" value="P:methylation"/>
    <property type="evidence" value="ECO:0007669"/>
    <property type="project" value="UniProtKB-KW"/>
</dbReference>
<dbReference type="GO" id="GO:0003964">
    <property type="term" value="F:RNA-directed DNA polymerase activity"/>
    <property type="evidence" value="ECO:0007669"/>
    <property type="project" value="UniProtKB-KW"/>
</dbReference>
<accession>A0A0L7KLX2</accession>
<reference evidence="1 2" key="1">
    <citation type="journal article" date="2015" name="Genome Biol. Evol.">
        <title>The genome of winter moth (Operophtera brumata) provides a genomic perspective on sexual dimorphism and phenology.</title>
        <authorList>
            <person name="Derks M.F."/>
            <person name="Smit S."/>
            <person name="Salis L."/>
            <person name="Schijlen E."/>
            <person name="Bossers A."/>
            <person name="Mateman C."/>
            <person name="Pijl A.S."/>
            <person name="de Ridder D."/>
            <person name="Groenen M.A."/>
            <person name="Visser M.E."/>
            <person name="Megens H.J."/>
        </authorList>
    </citation>
    <scope>NUCLEOTIDE SEQUENCE [LARGE SCALE GENOMIC DNA]</scope>
    <source>
        <strain evidence="1">WM2013NL</strain>
        <tissue evidence="1">Head and thorax</tissue>
    </source>
</reference>
<organism evidence="1 2">
    <name type="scientific">Operophtera brumata</name>
    <name type="common">Winter moth</name>
    <name type="synonym">Phalaena brumata</name>
    <dbReference type="NCBI Taxonomy" id="104452"/>
    <lineage>
        <taxon>Eukaryota</taxon>
        <taxon>Metazoa</taxon>
        <taxon>Ecdysozoa</taxon>
        <taxon>Arthropoda</taxon>
        <taxon>Hexapoda</taxon>
        <taxon>Insecta</taxon>
        <taxon>Pterygota</taxon>
        <taxon>Neoptera</taxon>
        <taxon>Endopterygota</taxon>
        <taxon>Lepidoptera</taxon>
        <taxon>Glossata</taxon>
        <taxon>Ditrysia</taxon>
        <taxon>Geometroidea</taxon>
        <taxon>Geometridae</taxon>
        <taxon>Larentiinae</taxon>
        <taxon>Operophtera</taxon>
    </lineage>
</organism>
<name>A0A0L7KLX2_OPEBR</name>
<dbReference type="GO" id="GO:0008168">
    <property type="term" value="F:methyltransferase activity"/>
    <property type="evidence" value="ECO:0007669"/>
    <property type="project" value="UniProtKB-KW"/>
</dbReference>
<protein>
    <submittedName>
        <fullName evidence="1">Putative reverse transcriptase/ribonuclease H/putative methyltransferase-like protein</fullName>
    </submittedName>
</protein>
<keyword evidence="1" id="KW-0808">Transferase</keyword>
<proteinExistence type="predicted"/>
<dbReference type="EMBL" id="JTDY01008930">
    <property type="protein sequence ID" value="KOB64303.1"/>
    <property type="molecule type" value="Genomic_DNA"/>
</dbReference>
<keyword evidence="1" id="KW-0548">Nucleotidyltransferase</keyword>
<dbReference type="Proteomes" id="UP000037510">
    <property type="component" value="Unassembled WGS sequence"/>
</dbReference>
<keyword evidence="1" id="KW-0489">Methyltransferase</keyword>